<gene>
    <name evidence="1" type="ORF">PG994_002237</name>
</gene>
<evidence type="ECO:0000313" key="2">
    <source>
        <dbReference type="Proteomes" id="UP001480595"/>
    </source>
</evidence>
<dbReference type="RefSeq" id="XP_066721787.1">
    <property type="nucleotide sequence ID" value="XM_066853646.1"/>
</dbReference>
<organism evidence="1 2">
    <name type="scientific">Apiospora phragmitis</name>
    <dbReference type="NCBI Taxonomy" id="2905665"/>
    <lineage>
        <taxon>Eukaryota</taxon>
        <taxon>Fungi</taxon>
        <taxon>Dikarya</taxon>
        <taxon>Ascomycota</taxon>
        <taxon>Pezizomycotina</taxon>
        <taxon>Sordariomycetes</taxon>
        <taxon>Xylariomycetidae</taxon>
        <taxon>Amphisphaeriales</taxon>
        <taxon>Apiosporaceae</taxon>
        <taxon>Apiospora</taxon>
    </lineage>
</organism>
<sequence>MAEAAENHRLERGPGQCLDPRDRVYGCLHPTGKTRRLPVGYRVSAATVFKACWGVGRYEAREIPGLPSWLPGPSASRRPIWRSRGGGLYCAGGGLTERGHRVDSTGDVLPVQGYEFDAVEELGGSYADMQNGHDLIEVFWCTLIANLPGSSNQPPDAEHWASSFRNFCLLYFAYWKASSASGDDSSHQGDNDDPEAVLDSLASRTSSKWLPSKDEIETVRGYFEAGDADSLNRVIDAVGVYLRSLKSMSEGGCVFFRTRNGQQKIKQSKSW</sequence>
<dbReference type="GeneID" id="92086709"/>
<evidence type="ECO:0000313" key="1">
    <source>
        <dbReference type="EMBL" id="KAK8087263.1"/>
    </source>
</evidence>
<proteinExistence type="predicted"/>
<reference evidence="1 2" key="1">
    <citation type="submission" date="2023-01" db="EMBL/GenBank/DDBJ databases">
        <title>Analysis of 21 Apiospora genomes using comparative genomics revels a genus with tremendous synthesis potential of carbohydrate active enzymes and secondary metabolites.</title>
        <authorList>
            <person name="Sorensen T."/>
        </authorList>
    </citation>
    <scope>NUCLEOTIDE SEQUENCE [LARGE SCALE GENOMIC DNA]</scope>
    <source>
        <strain evidence="1 2">CBS 135458</strain>
    </source>
</reference>
<dbReference type="Proteomes" id="UP001480595">
    <property type="component" value="Unassembled WGS sequence"/>
</dbReference>
<accession>A0ABR1WVS8</accession>
<name>A0ABR1WVS8_9PEZI</name>
<dbReference type="EMBL" id="JAQQWL010000002">
    <property type="protein sequence ID" value="KAK8087263.1"/>
    <property type="molecule type" value="Genomic_DNA"/>
</dbReference>
<comment type="caution">
    <text evidence="1">The sequence shown here is derived from an EMBL/GenBank/DDBJ whole genome shotgun (WGS) entry which is preliminary data.</text>
</comment>
<keyword evidence="2" id="KW-1185">Reference proteome</keyword>
<protein>
    <submittedName>
        <fullName evidence="1">Uncharacterized protein</fullName>
    </submittedName>
</protein>